<proteinExistence type="predicted"/>
<gene>
    <name evidence="1" type="ordered locus">BVU_3363</name>
</gene>
<dbReference type="STRING" id="435590.BVU_3363"/>
<accession>A6L5M5</accession>
<evidence type="ECO:0000313" key="1">
    <source>
        <dbReference type="EMBL" id="ABR40989.1"/>
    </source>
</evidence>
<dbReference type="Proteomes" id="UP000002861">
    <property type="component" value="Chromosome"/>
</dbReference>
<dbReference type="KEGG" id="bvu:BVU_3363"/>
<reference evidence="1 2" key="1">
    <citation type="journal article" date="2007" name="PLoS Biol.">
        <title>Evolution of symbiotic bacteria in the distal human intestine.</title>
        <authorList>
            <person name="Xu J."/>
            <person name="Mahowald M.A."/>
            <person name="Ley R.E."/>
            <person name="Lozupone C.A."/>
            <person name="Hamady M."/>
            <person name="Martens E.C."/>
            <person name="Henrissat B."/>
            <person name="Coutinho P.M."/>
            <person name="Minx P."/>
            <person name="Latreille P."/>
            <person name="Cordum H."/>
            <person name="Van Brunt A."/>
            <person name="Kim K."/>
            <person name="Fulton R.S."/>
            <person name="Fulton L.A."/>
            <person name="Clifton S.W."/>
            <person name="Wilson R.K."/>
            <person name="Knight R.D."/>
            <person name="Gordon J.I."/>
        </authorList>
    </citation>
    <scope>NUCLEOTIDE SEQUENCE [LARGE SCALE GENOMIC DNA]</scope>
    <source>
        <strain evidence="2">ATCC 8482 / DSM 1447 / JCM 5826 / CCUG 4940 / NBRC 14291 / NCTC 11154</strain>
    </source>
</reference>
<evidence type="ECO:0000313" key="2">
    <source>
        <dbReference type="Proteomes" id="UP000002861"/>
    </source>
</evidence>
<dbReference type="AlphaFoldDB" id="A6L5M5"/>
<dbReference type="HOGENOM" id="CLU_2491524_0_0_10"/>
<organism evidence="1 2">
    <name type="scientific">Phocaeicola vulgatus (strain ATCC 8482 / DSM 1447 / JCM 5826 / CCUG 4940 / NBRC 14291 / NCTC 11154)</name>
    <name type="common">Bacteroides vulgatus</name>
    <dbReference type="NCBI Taxonomy" id="435590"/>
    <lineage>
        <taxon>Bacteria</taxon>
        <taxon>Pseudomonadati</taxon>
        <taxon>Bacteroidota</taxon>
        <taxon>Bacteroidia</taxon>
        <taxon>Bacteroidales</taxon>
        <taxon>Bacteroidaceae</taxon>
        <taxon>Phocaeicola</taxon>
    </lineage>
</organism>
<sequence length="86" mass="9987">MDYLLAGFSGHLFRRAKQRFIAPLRQQSASDPCEDKTLFCPHKGTTCLTNPATQFDAFPVALETSKKHKKRRNAKIHNIILWRNFR</sequence>
<name>A6L5M5_PHOV8</name>
<dbReference type="PaxDb" id="435590-BVU_3363"/>
<protein>
    <submittedName>
        <fullName evidence="1">Uncharacterized protein</fullName>
    </submittedName>
</protein>
<dbReference type="EMBL" id="CP000139">
    <property type="protein sequence ID" value="ABR40989.1"/>
    <property type="molecule type" value="Genomic_DNA"/>
</dbReference>